<keyword evidence="3" id="KW-1185">Reference proteome</keyword>
<protein>
    <recommendedName>
        <fullName evidence="4">Lipoprotein</fullName>
    </recommendedName>
</protein>
<feature type="chain" id="PRO_5038640068" description="Lipoprotein" evidence="1">
    <location>
        <begin position="23"/>
        <end position="215"/>
    </location>
</feature>
<feature type="signal peptide" evidence="1">
    <location>
        <begin position="1"/>
        <end position="22"/>
    </location>
</feature>
<dbReference type="PROSITE" id="PS51257">
    <property type="entry name" value="PROKAR_LIPOPROTEIN"/>
    <property type="match status" value="1"/>
</dbReference>
<evidence type="ECO:0000313" key="2">
    <source>
        <dbReference type="EMBL" id="RLV50711.1"/>
    </source>
</evidence>
<proteinExistence type="predicted"/>
<comment type="caution">
    <text evidence="2">The sequence shown here is derived from an EMBL/GenBank/DDBJ whole genome shotgun (WGS) entry which is preliminary data.</text>
</comment>
<evidence type="ECO:0000313" key="3">
    <source>
        <dbReference type="Proteomes" id="UP000281708"/>
    </source>
</evidence>
<evidence type="ECO:0008006" key="4">
    <source>
        <dbReference type="Google" id="ProtNLM"/>
    </source>
</evidence>
<dbReference type="Proteomes" id="UP000281708">
    <property type="component" value="Unassembled WGS sequence"/>
</dbReference>
<keyword evidence="1" id="KW-0732">Signal</keyword>
<gene>
    <name evidence="2" type="ORF">D9V37_01720</name>
</gene>
<organism evidence="2 3">
    <name type="scientific">Nocardioides mangrovicus</name>
    <dbReference type="NCBI Taxonomy" id="2478913"/>
    <lineage>
        <taxon>Bacteria</taxon>
        <taxon>Bacillati</taxon>
        <taxon>Actinomycetota</taxon>
        <taxon>Actinomycetes</taxon>
        <taxon>Propionibacteriales</taxon>
        <taxon>Nocardioidaceae</taxon>
        <taxon>Nocardioides</taxon>
    </lineage>
</organism>
<evidence type="ECO:0000256" key="1">
    <source>
        <dbReference type="SAM" id="SignalP"/>
    </source>
</evidence>
<dbReference type="EMBL" id="RDBE01000001">
    <property type="protein sequence ID" value="RLV50711.1"/>
    <property type="molecule type" value="Genomic_DNA"/>
</dbReference>
<accession>A0A3L8P661</accession>
<sequence length="215" mass="22200">MRGAKLVAAAAALLALAGCGHAPGSAFSVGDHAVSRSSVDQIVNAACGVQQQTKSARATQVWAFVNAMLTATVQNDYGDHVGASYSRSTLQSELSQYQGSVDALPAKDRAAVTSFLREQIRGSLIVQSVGTQVLADKGVSKPTTAEVTNAGDAAAQKWARQQGITIDPRYNAKDYEAGAGDSSISTPVSSYAKAAQKGSTKSSYLSQLPSTQLCG</sequence>
<name>A0A3L8P661_9ACTN</name>
<reference evidence="2 3" key="1">
    <citation type="submission" date="2018-10" db="EMBL/GenBank/DDBJ databases">
        <title>Marmoricola sp. 4Q3S-7 whole genome shotgun sequence.</title>
        <authorList>
            <person name="Li F."/>
        </authorList>
    </citation>
    <scope>NUCLEOTIDE SEQUENCE [LARGE SCALE GENOMIC DNA]</scope>
    <source>
        <strain evidence="2 3">4Q3S-7</strain>
    </source>
</reference>
<dbReference type="AlphaFoldDB" id="A0A3L8P661"/>